<proteinExistence type="predicted"/>
<dbReference type="STRING" id="105785.A0A2J7PD00"/>
<evidence type="ECO:0000256" key="2">
    <source>
        <dbReference type="SAM" id="MobiDB-lite"/>
    </source>
</evidence>
<reference evidence="3 4" key="1">
    <citation type="submission" date="2017-12" db="EMBL/GenBank/DDBJ databases">
        <title>Hemimetabolous genomes reveal molecular basis of termite eusociality.</title>
        <authorList>
            <person name="Harrison M.C."/>
            <person name="Jongepier E."/>
            <person name="Robertson H.M."/>
            <person name="Arning N."/>
            <person name="Bitard-Feildel T."/>
            <person name="Chao H."/>
            <person name="Childers C.P."/>
            <person name="Dinh H."/>
            <person name="Doddapaneni H."/>
            <person name="Dugan S."/>
            <person name="Gowin J."/>
            <person name="Greiner C."/>
            <person name="Han Y."/>
            <person name="Hu H."/>
            <person name="Hughes D.S.T."/>
            <person name="Huylmans A.-K."/>
            <person name="Kemena C."/>
            <person name="Kremer L.P.M."/>
            <person name="Lee S.L."/>
            <person name="Lopez-Ezquerra A."/>
            <person name="Mallet L."/>
            <person name="Monroy-Kuhn J.M."/>
            <person name="Moser A."/>
            <person name="Murali S.C."/>
            <person name="Muzny D.M."/>
            <person name="Otani S."/>
            <person name="Piulachs M.-D."/>
            <person name="Poelchau M."/>
            <person name="Qu J."/>
            <person name="Schaub F."/>
            <person name="Wada-Katsumata A."/>
            <person name="Worley K.C."/>
            <person name="Xie Q."/>
            <person name="Ylla G."/>
            <person name="Poulsen M."/>
            <person name="Gibbs R.A."/>
            <person name="Schal C."/>
            <person name="Richards S."/>
            <person name="Belles X."/>
            <person name="Korb J."/>
            <person name="Bornberg-Bauer E."/>
        </authorList>
    </citation>
    <scope>NUCLEOTIDE SEQUENCE [LARGE SCALE GENOMIC DNA]</scope>
    <source>
        <tissue evidence="3">Whole body</tissue>
    </source>
</reference>
<evidence type="ECO:0000313" key="3">
    <source>
        <dbReference type="EMBL" id="PNF14205.1"/>
    </source>
</evidence>
<gene>
    <name evidence="3" type="ORF">B7P43_G12567</name>
</gene>
<feature type="compositionally biased region" description="Low complexity" evidence="2">
    <location>
        <begin position="615"/>
        <end position="632"/>
    </location>
</feature>
<feature type="region of interest" description="Disordered" evidence="2">
    <location>
        <begin position="1"/>
        <end position="68"/>
    </location>
</feature>
<feature type="region of interest" description="Disordered" evidence="2">
    <location>
        <begin position="583"/>
        <end position="671"/>
    </location>
</feature>
<comment type="caution">
    <text evidence="3">The sequence shown here is derived from an EMBL/GenBank/DDBJ whole genome shotgun (WGS) entry which is preliminary data.</text>
</comment>
<dbReference type="OrthoDB" id="6784515at2759"/>
<protein>
    <recommendedName>
        <fullName evidence="5">Retrotransposon gag domain-containing protein</fullName>
    </recommendedName>
</protein>
<dbReference type="EMBL" id="NEVH01026396">
    <property type="protein sequence ID" value="PNF14205.1"/>
    <property type="molecule type" value="Genomic_DNA"/>
</dbReference>
<feature type="compositionally biased region" description="Polar residues" evidence="2">
    <location>
        <begin position="43"/>
        <end position="56"/>
    </location>
</feature>
<organism evidence="3 4">
    <name type="scientific">Cryptotermes secundus</name>
    <dbReference type="NCBI Taxonomy" id="105785"/>
    <lineage>
        <taxon>Eukaryota</taxon>
        <taxon>Metazoa</taxon>
        <taxon>Ecdysozoa</taxon>
        <taxon>Arthropoda</taxon>
        <taxon>Hexapoda</taxon>
        <taxon>Insecta</taxon>
        <taxon>Pterygota</taxon>
        <taxon>Neoptera</taxon>
        <taxon>Polyneoptera</taxon>
        <taxon>Dictyoptera</taxon>
        <taxon>Blattodea</taxon>
        <taxon>Blattoidea</taxon>
        <taxon>Termitoidae</taxon>
        <taxon>Kalotermitidae</taxon>
        <taxon>Cryptotermitinae</taxon>
        <taxon>Cryptotermes</taxon>
    </lineage>
</organism>
<evidence type="ECO:0008006" key="5">
    <source>
        <dbReference type="Google" id="ProtNLM"/>
    </source>
</evidence>
<dbReference type="Proteomes" id="UP000235965">
    <property type="component" value="Unassembled WGS sequence"/>
</dbReference>
<dbReference type="AlphaFoldDB" id="A0A2J7PD00"/>
<evidence type="ECO:0000313" key="4">
    <source>
        <dbReference type="Proteomes" id="UP000235965"/>
    </source>
</evidence>
<feature type="compositionally biased region" description="Basic and acidic residues" evidence="2">
    <location>
        <begin position="652"/>
        <end position="671"/>
    </location>
</feature>
<accession>A0A2J7PD00</accession>
<feature type="coiled-coil region" evidence="1">
    <location>
        <begin position="89"/>
        <end position="242"/>
    </location>
</feature>
<dbReference type="InParanoid" id="A0A2J7PD00"/>
<keyword evidence="1" id="KW-0175">Coiled coil</keyword>
<name>A0A2J7PD00_9NEOP</name>
<evidence type="ECO:0000256" key="1">
    <source>
        <dbReference type="SAM" id="Coils"/>
    </source>
</evidence>
<feature type="compositionally biased region" description="Basic and acidic residues" evidence="2">
    <location>
        <begin position="633"/>
        <end position="643"/>
    </location>
</feature>
<sequence length="671" mass="76957">MSQKLLRSRTVDILSEEMDLGSREESQDWPSDQLDPVERTQGPELTTNASFETGNSGEDPGFTQLSPPVAVEKSDSFKLQDLMTNIQALFQKEEMKAEERARKEKAEAEERARRSEENIQKLFEALKNDQKEMQEKLQTQITGVRDEVQVNRVEIDKRLVQMQESGEKRLREEIEQVRQDCQRSHDQSRERLSAELTKEIRQVREATSQREGRWERELIGAKEQMETDKKGFEGKLKELAAHHEVVSESLQQQIITNKERADNNIAEIGKEVTSLSLGLQQAQEKIDKLTTVGSEVASLSSSLQQVQEKLEISMDEASRRLGERASQIEQRISEGQLRTNKELKRIEQEAEKFRQELGRSVFVANMEATPLPARRETVTDTVINPGEASVENICEGQSERCKGNISFGSGEFALPLFDENAGVNPMSHLRCLEEFFQFRGIPQRLWLTVAKRSMTGPMSKQWMEARSLQFTDYKQFKAEFLSTWWSPAQQGLTRCSLYQSKFDKGAGLSLSAHFLKYVNLASYLEPKLTDNEVIEAVRCHYPPEIQRSLASNRLSTVAEVLEVLKRLELIEERATIPIVGTRIAPNRPNSPPVRMGNDRFRGYPPVRQVQGYTPRTRGGWRSSRGRGSYAGRNDWREEERVGGEEPPNENQIHQERERDFRNSRRGDPEEN</sequence>
<keyword evidence="4" id="KW-1185">Reference proteome</keyword>